<sequence precursor="true">MLRTTKILCLLAPLCWTPSAAADEPAAIESQSARDTELAKSLTGATLVGNFTVTGQEKINPQAERYELTSVKHLEDDNWLFVARIQYGDHDVTLPIALPIKWAGDTPVITVDNIGFPGLGTYTARVMIYQDHYAGFWSGADHGGHLFGVVEHGNAKPRAGD</sequence>
<dbReference type="KEGG" id="bgok:Pr1d_53730"/>
<gene>
    <name evidence="2" type="ORF">Pr1d_53730</name>
</gene>
<evidence type="ECO:0000313" key="3">
    <source>
        <dbReference type="Proteomes" id="UP000323917"/>
    </source>
</evidence>
<reference evidence="2 3" key="1">
    <citation type="submission" date="2019-08" db="EMBL/GenBank/DDBJ databases">
        <title>Deep-cultivation of Planctomycetes and their phenomic and genomic characterization uncovers novel biology.</title>
        <authorList>
            <person name="Wiegand S."/>
            <person name="Jogler M."/>
            <person name="Boedeker C."/>
            <person name="Pinto D."/>
            <person name="Vollmers J."/>
            <person name="Rivas-Marin E."/>
            <person name="Kohn T."/>
            <person name="Peeters S.H."/>
            <person name="Heuer A."/>
            <person name="Rast P."/>
            <person name="Oberbeckmann S."/>
            <person name="Bunk B."/>
            <person name="Jeske O."/>
            <person name="Meyerdierks A."/>
            <person name="Storesund J.E."/>
            <person name="Kallscheuer N."/>
            <person name="Luecker S."/>
            <person name="Lage O.M."/>
            <person name="Pohl T."/>
            <person name="Merkel B.J."/>
            <person name="Hornburger P."/>
            <person name="Mueller R.-W."/>
            <person name="Bruemmer F."/>
            <person name="Labrenz M."/>
            <person name="Spormann A.M."/>
            <person name="Op den Camp H."/>
            <person name="Overmann J."/>
            <person name="Amann R."/>
            <person name="Jetten M.S.M."/>
            <person name="Mascher T."/>
            <person name="Medema M.H."/>
            <person name="Devos D.P."/>
            <person name="Kaster A.-K."/>
            <person name="Ovreas L."/>
            <person name="Rohde M."/>
            <person name="Galperin M.Y."/>
            <person name="Jogler C."/>
        </authorList>
    </citation>
    <scope>NUCLEOTIDE SEQUENCE [LARGE SCALE GENOMIC DNA]</scope>
    <source>
        <strain evidence="2 3">Pr1d</strain>
    </source>
</reference>
<protein>
    <submittedName>
        <fullName evidence="2">Uncharacterized protein</fullName>
    </submittedName>
</protein>
<proteinExistence type="predicted"/>
<organism evidence="2 3">
    <name type="scientific">Bythopirellula goksoeyrii</name>
    <dbReference type="NCBI Taxonomy" id="1400387"/>
    <lineage>
        <taxon>Bacteria</taxon>
        <taxon>Pseudomonadati</taxon>
        <taxon>Planctomycetota</taxon>
        <taxon>Planctomycetia</taxon>
        <taxon>Pirellulales</taxon>
        <taxon>Lacipirellulaceae</taxon>
        <taxon>Bythopirellula</taxon>
    </lineage>
</organism>
<dbReference type="AlphaFoldDB" id="A0A5B9QKG0"/>
<name>A0A5B9QKG0_9BACT</name>
<accession>A0A5B9QKG0</accession>
<keyword evidence="3" id="KW-1185">Reference proteome</keyword>
<feature type="chain" id="PRO_5022819713" evidence="1">
    <location>
        <begin position="23"/>
        <end position="161"/>
    </location>
</feature>
<dbReference type="Proteomes" id="UP000323917">
    <property type="component" value="Chromosome"/>
</dbReference>
<evidence type="ECO:0000256" key="1">
    <source>
        <dbReference type="SAM" id="SignalP"/>
    </source>
</evidence>
<keyword evidence="1" id="KW-0732">Signal</keyword>
<dbReference type="RefSeq" id="WP_238476595.1">
    <property type="nucleotide sequence ID" value="NZ_CP042913.1"/>
</dbReference>
<evidence type="ECO:0000313" key="2">
    <source>
        <dbReference type="EMBL" id="QEG38025.1"/>
    </source>
</evidence>
<feature type="signal peptide" evidence="1">
    <location>
        <begin position="1"/>
        <end position="22"/>
    </location>
</feature>
<dbReference type="EMBL" id="CP042913">
    <property type="protein sequence ID" value="QEG38025.1"/>
    <property type="molecule type" value="Genomic_DNA"/>
</dbReference>